<organism evidence="1">
    <name type="scientific">Oryza nivara</name>
    <name type="common">Indian wild rice</name>
    <name type="synonym">Oryza sativa f. spontanea</name>
    <dbReference type="NCBI Taxonomy" id="4536"/>
    <lineage>
        <taxon>Eukaryota</taxon>
        <taxon>Viridiplantae</taxon>
        <taxon>Streptophyta</taxon>
        <taxon>Embryophyta</taxon>
        <taxon>Tracheophyta</taxon>
        <taxon>Spermatophyta</taxon>
        <taxon>Magnoliopsida</taxon>
        <taxon>Liliopsida</taxon>
        <taxon>Poales</taxon>
        <taxon>Poaceae</taxon>
        <taxon>BOP clade</taxon>
        <taxon>Oryzoideae</taxon>
        <taxon>Oryzeae</taxon>
        <taxon>Oryzinae</taxon>
        <taxon>Oryza</taxon>
    </lineage>
</organism>
<dbReference type="HOGENOM" id="CLU_120192_4_1_1"/>
<evidence type="ECO:0000313" key="2">
    <source>
        <dbReference type="Proteomes" id="UP000006591"/>
    </source>
</evidence>
<name>A0A0E0J9S6_ORYNI</name>
<dbReference type="Proteomes" id="UP000006591">
    <property type="component" value="Chromosome 12"/>
</dbReference>
<sequence length="92" mass="9767">MAVAGERWLVAVEAKALLWASLSDVGRHLSQQGGVHLGQEQQLAAALNSAIGYGGIHESKFVTFEGGIYASKFVTFEGAEVGGWELNENFTG</sequence>
<dbReference type="AlphaFoldDB" id="A0A0E0J9S6"/>
<dbReference type="EnsemblPlants" id="ONIVA12G10460.1">
    <property type="protein sequence ID" value="ONIVA12G10460.1"/>
    <property type="gene ID" value="ONIVA12G10460"/>
</dbReference>
<proteinExistence type="predicted"/>
<protein>
    <submittedName>
        <fullName evidence="1">Uncharacterized protein</fullName>
    </submittedName>
</protein>
<reference evidence="1" key="2">
    <citation type="submission" date="2018-04" db="EMBL/GenBank/DDBJ databases">
        <title>OnivRS2 (Oryza nivara Reference Sequence Version 2).</title>
        <authorList>
            <person name="Zhang J."/>
            <person name="Kudrna D."/>
            <person name="Lee S."/>
            <person name="Talag J."/>
            <person name="Rajasekar S."/>
            <person name="Welchert J."/>
            <person name="Hsing Y.-I."/>
            <person name="Wing R.A."/>
        </authorList>
    </citation>
    <scope>NUCLEOTIDE SEQUENCE [LARGE SCALE GENOMIC DNA]</scope>
    <source>
        <strain evidence="1">SL10</strain>
    </source>
</reference>
<dbReference type="Gramene" id="ONIVA12G10460.1">
    <property type="protein sequence ID" value="ONIVA12G10460.1"/>
    <property type="gene ID" value="ONIVA12G10460"/>
</dbReference>
<accession>A0A0E0J9S6</accession>
<keyword evidence="2" id="KW-1185">Reference proteome</keyword>
<evidence type="ECO:0000313" key="1">
    <source>
        <dbReference type="EnsemblPlants" id="ONIVA12G10460.1"/>
    </source>
</evidence>
<reference evidence="1" key="1">
    <citation type="submission" date="2015-04" db="UniProtKB">
        <authorList>
            <consortium name="EnsemblPlants"/>
        </authorList>
    </citation>
    <scope>IDENTIFICATION</scope>
    <source>
        <strain evidence="1">SL10</strain>
    </source>
</reference>